<dbReference type="EMBL" id="FNNG01000019">
    <property type="protein sequence ID" value="SDX77163.1"/>
    <property type="molecule type" value="Genomic_DNA"/>
</dbReference>
<sequence length="129" mass="14896">MQSPYFIVIWNSNTLIIPFKAGIFYRKKFETLGELRERIAEYINVYNKDRFLMCKIFLIKLLVYLTRISSLVDACVTFSLGFIAISSNSSMSRYVDLSSSIIVAVYLIKNGIITIKSREDFVFGNKTLH</sequence>
<evidence type="ECO:0000313" key="2">
    <source>
        <dbReference type="EMBL" id="SDX77163.1"/>
    </source>
</evidence>
<accession>A0A1H3EEL2</accession>
<protein>
    <submittedName>
        <fullName evidence="2">Integrase core domain-containing protein</fullName>
    </submittedName>
</protein>
<dbReference type="Proteomes" id="UP000198828">
    <property type="component" value="Unassembled WGS sequence"/>
</dbReference>
<dbReference type="AlphaFoldDB" id="A0A1H3EEL2"/>
<evidence type="ECO:0000259" key="1">
    <source>
        <dbReference type="Pfam" id="PF13333"/>
    </source>
</evidence>
<dbReference type="GO" id="GO:0015074">
    <property type="term" value="P:DNA integration"/>
    <property type="evidence" value="ECO:0007669"/>
    <property type="project" value="InterPro"/>
</dbReference>
<organism evidence="2 3">
    <name type="scientific">Tepidimicrobium xylanilyticum</name>
    <dbReference type="NCBI Taxonomy" id="1123352"/>
    <lineage>
        <taxon>Bacteria</taxon>
        <taxon>Bacillati</taxon>
        <taxon>Bacillota</taxon>
        <taxon>Tissierellia</taxon>
        <taxon>Tissierellales</taxon>
        <taxon>Tepidimicrobiaceae</taxon>
        <taxon>Tepidimicrobium</taxon>
    </lineage>
</organism>
<dbReference type="InterPro" id="IPR001584">
    <property type="entry name" value="Integrase_cat-core"/>
</dbReference>
<name>A0A1H3EEL2_9FIRM</name>
<reference evidence="2 3" key="1">
    <citation type="submission" date="2016-10" db="EMBL/GenBank/DDBJ databases">
        <authorList>
            <person name="de Groot N.N."/>
        </authorList>
    </citation>
    <scope>NUCLEOTIDE SEQUENCE [LARGE SCALE GENOMIC DNA]</scope>
    <source>
        <strain evidence="2 3">DSM 23310</strain>
    </source>
</reference>
<keyword evidence="3" id="KW-1185">Reference proteome</keyword>
<dbReference type="RefSeq" id="WP_093754901.1">
    <property type="nucleotide sequence ID" value="NZ_FNNG01000019.1"/>
</dbReference>
<dbReference type="Pfam" id="PF13333">
    <property type="entry name" value="rve_2"/>
    <property type="match status" value="1"/>
</dbReference>
<gene>
    <name evidence="2" type="ORF">SAMN05660923_02904</name>
</gene>
<proteinExistence type="predicted"/>
<feature type="domain" description="Integrase catalytic" evidence="1">
    <location>
        <begin position="19"/>
        <end position="59"/>
    </location>
</feature>
<evidence type="ECO:0000313" key="3">
    <source>
        <dbReference type="Proteomes" id="UP000198828"/>
    </source>
</evidence>